<proteinExistence type="predicted"/>
<protein>
    <submittedName>
        <fullName evidence="2">Uncharacterized protein</fullName>
    </submittedName>
</protein>
<dbReference type="AlphaFoldDB" id="A0A101Q1X2"/>
<keyword evidence="3" id="KW-1185">Reference proteome</keyword>
<gene>
    <name evidence="2" type="ORF">AQJ11_28185</name>
</gene>
<feature type="region of interest" description="Disordered" evidence="1">
    <location>
        <begin position="108"/>
        <end position="136"/>
    </location>
</feature>
<evidence type="ECO:0000256" key="1">
    <source>
        <dbReference type="SAM" id="MobiDB-lite"/>
    </source>
</evidence>
<name>A0A101Q1X2_STRCK</name>
<dbReference type="Proteomes" id="UP000053398">
    <property type="component" value="Unassembled WGS sequence"/>
</dbReference>
<dbReference type="RefSeq" id="WP_059264982.1">
    <property type="nucleotide sequence ID" value="NZ_KQ948361.1"/>
</dbReference>
<evidence type="ECO:0000313" key="2">
    <source>
        <dbReference type="EMBL" id="KUN21784.1"/>
    </source>
</evidence>
<dbReference type="EMBL" id="LMWP01000030">
    <property type="protein sequence ID" value="KUN21784.1"/>
    <property type="molecule type" value="Genomic_DNA"/>
</dbReference>
<reference evidence="2 3" key="1">
    <citation type="submission" date="2015-10" db="EMBL/GenBank/DDBJ databases">
        <title>Draft genome sequence of Streptomyces corchorusii DSM 40340, type strain for the species Streptomyces corchorusii.</title>
        <authorList>
            <person name="Ruckert C."/>
            <person name="Winkler A."/>
            <person name="Kalinowski J."/>
            <person name="Kampfer P."/>
            <person name="Glaeser S."/>
        </authorList>
    </citation>
    <scope>NUCLEOTIDE SEQUENCE [LARGE SCALE GENOMIC DNA]</scope>
    <source>
        <strain evidence="2 3">DSM 40340</strain>
    </source>
</reference>
<sequence>MEIAGRELPEGSRRDWEIIACDAGRLRLAAGYGLTRPHGLEVIFTDPRSVSCPPSFNPVFRPPTPEETARPAYGLGDGAPLVVAFEADAGGRAAVSCLTAAEGLEIRPGFVPRPPRAGAQTTAGPRDWPGPPLPTD</sequence>
<comment type="caution">
    <text evidence="2">The sequence shown here is derived from an EMBL/GenBank/DDBJ whole genome shotgun (WGS) entry which is preliminary data.</text>
</comment>
<accession>A0A101Q1X2</accession>
<organism evidence="2 3">
    <name type="scientific">Streptomyces corchorusii</name>
    <name type="common">Streptomyces chibaensis</name>
    <dbReference type="NCBI Taxonomy" id="1903"/>
    <lineage>
        <taxon>Bacteria</taxon>
        <taxon>Bacillati</taxon>
        <taxon>Actinomycetota</taxon>
        <taxon>Actinomycetes</taxon>
        <taxon>Kitasatosporales</taxon>
        <taxon>Streptomycetaceae</taxon>
        <taxon>Streptomyces</taxon>
    </lineage>
</organism>
<evidence type="ECO:0000313" key="3">
    <source>
        <dbReference type="Proteomes" id="UP000053398"/>
    </source>
</evidence>